<sequence length="76" mass="8257">MQLAACSEQLGEGPLRSATGLARTLNELWKGGDGMKNDMQVFGRGWVVNVNAVGEIQVVERGGDTETGKEQHERQD</sequence>
<evidence type="ECO:0000313" key="1">
    <source>
        <dbReference type="EMBL" id="KAF6839771.1"/>
    </source>
</evidence>
<organism evidence="1 2">
    <name type="scientific">Colletotrichum plurivorum</name>
    <dbReference type="NCBI Taxonomy" id="2175906"/>
    <lineage>
        <taxon>Eukaryota</taxon>
        <taxon>Fungi</taxon>
        <taxon>Dikarya</taxon>
        <taxon>Ascomycota</taxon>
        <taxon>Pezizomycotina</taxon>
        <taxon>Sordariomycetes</taxon>
        <taxon>Hypocreomycetidae</taxon>
        <taxon>Glomerellales</taxon>
        <taxon>Glomerellaceae</taxon>
        <taxon>Colletotrichum</taxon>
        <taxon>Colletotrichum orchidearum species complex</taxon>
    </lineage>
</organism>
<dbReference type="AlphaFoldDB" id="A0A8H6KZA7"/>
<proteinExistence type="predicted"/>
<name>A0A8H6KZA7_9PEZI</name>
<keyword evidence="2" id="KW-1185">Reference proteome</keyword>
<gene>
    <name evidence="1" type="ORF">CPLU01_01643</name>
</gene>
<accession>A0A8H6KZA7</accession>
<comment type="caution">
    <text evidence="1">The sequence shown here is derived from an EMBL/GenBank/DDBJ whole genome shotgun (WGS) entry which is preliminary data.</text>
</comment>
<dbReference type="EMBL" id="WIGO01000011">
    <property type="protein sequence ID" value="KAF6839771.1"/>
    <property type="molecule type" value="Genomic_DNA"/>
</dbReference>
<dbReference type="Proteomes" id="UP000654918">
    <property type="component" value="Unassembled WGS sequence"/>
</dbReference>
<evidence type="ECO:0000313" key="2">
    <source>
        <dbReference type="Proteomes" id="UP000654918"/>
    </source>
</evidence>
<protein>
    <submittedName>
        <fullName evidence="1">Uncharacterized protein</fullName>
    </submittedName>
</protein>
<reference evidence="1" key="1">
    <citation type="journal article" date="2020" name="Phytopathology">
        <title>Genome Sequence Resources of Colletotrichum truncatum, C. plurivorum, C. musicola, and C. sojae: Four Species Pathogenic to Soybean (Glycine max).</title>
        <authorList>
            <person name="Rogerio F."/>
            <person name="Boufleur T.R."/>
            <person name="Ciampi-Guillardi M."/>
            <person name="Sukno S.A."/>
            <person name="Thon M.R."/>
            <person name="Massola Junior N.S."/>
            <person name="Baroncelli R."/>
        </authorList>
    </citation>
    <scope>NUCLEOTIDE SEQUENCE</scope>
    <source>
        <strain evidence="1">LFN00145</strain>
    </source>
</reference>